<dbReference type="AlphaFoldDB" id="A0A9D4IWR8"/>
<sequence>MISKTTAAVHTVLRTSLELSTDEFREKRNVDLFPTTTYKTKSKEKRRKQTVTL</sequence>
<reference evidence="1" key="1">
    <citation type="journal article" date="2019" name="bioRxiv">
        <title>The Genome of the Zebra Mussel, Dreissena polymorpha: A Resource for Invasive Species Research.</title>
        <authorList>
            <person name="McCartney M.A."/>
            <person name="Auch B."/>
            <person name="Kono T."/>
            <person name="Mallez S."/>
            <person name="Zhang Y."/>
            <person name="Obille A."/>
            <person name="Becker A."/>
            <person name="Abrahante J.E."/>
            <person name="Garbe J."/>
            <person name="Badalamenti J.P."/>
            <person name="Herman A."/>
            <person name="Mangelson H."/>
            <person name="Liachko I."/>
            <person name="Sullivan S."/>
            <person name="Sone E.D."/>
            <person name="Koren S."/>
            <person name="Silverstein K.A.T."/>
            <person name="Beckman K.B."/>
            <person name="Gohl D.M."/>
        </authorList>
    </citation>
    <scope>NUCLEOTIDE SEQUENCE</scope>
    <source>
        <strain evidence="1">Duluth1</strain>
        <tissue evidence="1">Whole animal</tissue>
    </source>
</reference>
<evidence type="ECO:0000313" key="1">
    <source>
        <dbReference type="EMBL" id="KAH3787654.1"/>
    </source>
</evidence>
<name>A0A9D4IWR8_DREPO</name>
<dbReference type="Proteomes" id="UP000828390">
    <property type="component" value="Unassembled WGS sequence"/>
</dbReference>
<evidence type="ECO:0000313" key="2">
    <source>
        <dbReference type="Proteomes" id="UP000828390"/>
    </source>
</evidence>
<protein>
    <submittedName>
        <fullName evidence="1">Uncharacterized protein</fullName>
    </submittedName>
</protein>
<comment type="caution">
    <text evidence="1">The sequence shown here is derived from an EMBL/GenBank/DDBJ whole genome shotgun (WGS) entry which is preliminary data.</text>
</comment>
<proteinExistence type="predicted"/>
<organism evidence="1 2">
    <name type="scientific">Dreissena polymorpha</name>
    <name type="common">Zebra mussel</name>
    <name type="synonym">Mytilus polymorpha</name>
    <dbReference type="NCBI Taxonomy" id="45954"/>
    <lineage>
        <taxon>Eukaryota</taxon>
        <taxon>Metazoa</taxon>
        <taxon>Spiralia</taxon>
        <taxon>Lophotrochozoa</taxon>
        <taxon>Mollusca</taxon>
        <taxon>Bivalvia</taxon>
        <taxon>Autobranchia</taxon>
        <taxon>Heteroconchia</taxon>
        <taxon>Euheterodonta</taxon>
        <taxon>Imparidentia</taxon>
        <taxon>Neoheterodontei</taxon>
        <taxon>Myida</taxon>
        <taxon>Dreissenoidea</taxon>
        <taxon>Dreissenidae</taxon>
        <taxon>Dreissena</taxon>
    </lineage>
</organism>
<dbReference type="EMBL" id="JAIWYP010000008">
    <property type="protein sequence ID" value="KAH3787654.1"/>
    <property type="molecule type" value="Genomic_DNA"/>
</dbReference>
<keyword evidence="2" id="KW-1185">Reference proteome</keyword>
<gene>
    <name evidence="1" type="ORF">DPMN_165781</name>
</gene>
<reference evidence="1" key="2">
    <citation type="submission" date="2020-11" db="EMBL/GenBank/DDBJ databases">
        <authorList>
            <person name="McCartney M.A."/>
            <person name="Auch B."/>
            <person name="Kono T."/>
            <person name="Mallez S."/>
            <person name="Becker A."/>
            <person name="Gohl D.M."/>
            <person name="Silverstein K.A.T."/>
            <person name="Koren S."/>
            <person name="Bechman K.B."/>
            <person name="Herman A."/>
            <person name="Abrahante J.E."/>
            <person name="Garbe J."/>
        </authorList>
    </citation>
    <scope>NUCLEOTIDE SEQUENCE</scope>
    <source>
        <strain evidence="1">Duluth1</strain>
        <tissue evidence="1">Whole animal</tissue>
    </source>
</reference>
<accession>A0A9D4IWR8</accession>